<keyword evidence="1" id="KW-1133">Transmembrane helix</keyword>
<feature type="transmembrane region" description="Helical" evidence="1">
    <location>
        <begin position="41"/>
        <end position="64"/>
    </location>
</feature>
<sequence length="95" mass="10842">MKWWKLILVVLIWIVSFMAIRSGLAIKREKSKGSVTDVMNVWPLADTISGNIAAIICSFIAGLIYKHFPWWLRKTVLYLISAILFCLGLYILIDA</sequence>
<dbReference type="EMBL" id="MRTP01000003">
    <property type="protein sequence ID" value="OMF54456.1"/>
    <property type="molecule type" value="Genomic_DNA"/>
</dbReference>
<keyword evidence="3" id="KW-1185">Reference proteome</keyword>
<name>A0A1R1ERJ0_9BACL</name>
<comment type="caution">
    <text evidence="2">The sequence shown here is derived from an EMBL/GenBank/DDBJ whole genome shotgun (WGS) entry which is preliminary data.</text>
</comment>
<evidence type="ECO:0000313" key="2">
    <source>
        <dbReference type="EMBL" id="OMF54456.1"/>
    </source>
</evidence>
<gene>
    <name evidence="2" type="ORF">BK138_14870</name>
</gene>
<dbReference type="RefSeq" id="WP_076170359.1">
    <property type="nucleotide sequence ID" value="NZ_MRTP01000003.1"/>
</dbReference>
<dbReference type="Proteomes" id="UP000187172">
    <property type="component" value="Unassembled WGS sequence"/>
</dbReference>
<dbReference type="AlphaFoldDB" id="A0A1R1ERJ0"/>
<accession>A0A1R1ERJ0</accession>
<evidence type="ECO:0000256" key="1">
    <source>
        <dbReference type="SAM" id="Phobius"/>
    </source>
</evidence>
<keyword evidence="1" id="KW-0472">Membrane</keyword>
<reference evidence="2 3" key="1">
    <citation type="submission" date="2016-11" db="EMBL/GenBank/DDBJ databases">
        <title>Paenibacillus species isolates.</title>
        <authorList>
            <person name="Beno S.M."/>
        </authorList>
    </citation>
    <scope>NUCLEOTIDE SEQUENCE [LARGE SCALE GENOMIC DNA]</scope>
    <source>
        <strain evidence="2 3">FSL R5-0378</strain>
    </source>
</reference>
<proteinExistence type="predicted"/>
<organism evidence="2 3">
    <name type="scientific">Paenibacillus rhizosphaerae</name>
    <dbReference type="NCBI Taxonomy" id="297318"/>
    <lineage>
        <taxon>Bacteria</taxon>
        <taxon>Bacillati</taxon>
        <taxon>Bacillota</taxon>
        <taxon>Bacilli</taxon>
        <taxon>Bacillales</taxon>
        <taxon>Paenibacillaceae</taxon>
        <taxon>Paenibacillus</taxon>
    </lineage>
</organism>
<protein>
    <submittedName>
        <fullName evidence="2">Uncharacterized protein</fullName>
    </submittedName>
</protein>
<evidence type="ECO:0000313" key="3">
    <source>
        <dbReference type="Proteomes" id="UP000187172"/>
    </source>
</evidence>
<feature type="transmembrane region" description="Helical" evidence="1">
    <location>
        <begin position="76"/>
        <end position="93"/>
    </location>
</feature>
<keyword evidence="1" id="KW-0812">Transmembrane</keyword>